<dbReference type="EMBL" id="AP022829">
    <property type="protein sequence ID" value="BCA89820.1"/>
    <property type="molecule type" value="Genomic_DNA"/>
</dbReference>
<dbReference type="RefSeq" id="WP_173114922.1">
    <property type="nucleotide sequence ID" value="NZ_AP022829.1"/>
</dbReference>
<sequence>MRTKNAMQLKAIISNRAKEGGVPPQLVMQSYLLERLLERISLSPWRDSVVVKGGVLISSLMGVDRRSTKDLDATVRGFPLTHENAERAFREIAAVEADDDFSFEFVRTEDIRETDDYPGIRVHLLASYEKMRSPVTVDVTTGDKITPDAVEYSYPLMFDNRSLSLMAYPLPTTLAEKLETVVSRGIANTRPRDYYDLRMLWLTRRAEVEPDVLRDALAATSGKRGTLDAMGSYRAVMAEVASDAVMRDRWAAYARKYPYVGDMTLAGTCETVVAIMEAIDWQACFAE</sequence>
<reference evidence="2" key="1">
    <citation type="journal article" date="2020" name="Microbiol. Resour. Announc.">
        <title>Complete Genome Sequence of Adlercreutzia sp. Strain 8CFCBH1, a Potent Producer of Equol, Isolated from Healthy Japanese Feces.</title>
        <authorList>
            <person name="Ogata Y."/>
            <person name="Sakamoto M."/>
            <person name="Ohkuma M."/>
            <person name="Hattori M."/>
            <person name="Suda W."/>
        </authorList>
    </citation>
    <scope>NUCLEOTIDE SEQUENCE [LARGE SCALE GENOMIC DNA]</scope>
    <source>
        <strain evidence="2">8CFCBH1</strain>
    </source>
</reference>
<protein>
    <recommendedName>
        <fullName evidence="3">Nucleotidyl transferase AbiEii/AbiGii toxin family protein</fullName>
    </recommendedName>
</protein>
<dbReference type="InterPro" id="IPR014942">
    <property type="entry name" value="AbiEii"/>
</dbReference>
<organism evidence="1 2">
    <name type="scientific">Adlercreutzia hattorii</name>
    <dbReference type="NCBI Taxonomy" id="2707299"/>
    <lineage>
        <taxon>Bacteria</taxon>
        <taxon>Bacillati</taxon>
        <taxon>Actinomycetota</taxon>
        <taxon>Coriobacteriia</taxon>
        <taxon>Eggerthellales</taxon>
        <taxon>Eggerthellaceae</taxon>
        <taxon>Adlercreutzia</taxon>
    </lineage>
</organism>
<accession>A0A6F8SQI5</accession>
<evidence type="ECO:0000313" key="2">
    <source>
        <dbReference type="Proteomes" id="UP000501727"/>
    </source>
</evidence>
<keyword evidence="2" id="KW-1185">Reference proteome</keyword>
<dbReference type="AlphaFoldDB" id="A0A6F8SQI5"/>
<dbReference type="Pfam" id="PF08843">
    <property type="entry name" value="AbiEii"/>
    <property type="match status" value="1"/>
</dbReference>
<name>A0A6F8SQI5_9ACTN</name>
<evidence type="ECO:0000313" key="1">
    <source>
        <dbReference type="EMBL" id="BCA89820.1"/>
    </source>
</evidence>
<proteinExistence type="predicted"/>
<dbReference type="KEGG" id="ahat:ADCFC_24390"/>
<reference evidence="2" key="2">
    <citation type="submission" date="2020-03" db="EMBL/GenBank/DDBJ databases">
        <title>Complete Genome Sequence of Adlercreutzia sp. strain 8CFCBH1 Producing Equol, Isolated from Healthy Japanese Feces.</title>
        <authorList>
            <person name="Ogata Y."/>
            <person name="Sakamoto M."/>
            <person name="Ohkuma M."/>
            <person name="Hattori M."/>
            <person name="Suda W."/>
        </authorList>
    </citation>
    <scope>NUCLEOTIDE SEQUENCE [LARGE SCALE GENOMIC DNA]</scope>
    <source>
        <strain evidence="2">8CFCBH1</strain>
    </source>
</reference>
<gene>
    <name evidence="1" type="ORF">ADCFC_23170</name>
</gene>
<dbReference type="Proteomes" id="UP000501727">
    <property type="component" value="Chromosome"/>
</dbReference>
<evidence type="ECO:0008006" key="3">
    <source>
        <dbReference type="Google" id="ProtNLM"/>
    </source>
</evidence>